<organism evidence="1 2">
    <name type="scientific">Haloarcula amylolytica JCM 13557</name>
    <dbReference type="NCBI Taxonomy" id="1227452"/>
    <lineage>
        <taxon>Archaea</taxon>
        <taxon>Methanobacteriati</taxon>
        <taxon>Methanobacteriota</taxon>
        <taxon>Stenosarchaea group</taxon>
        <taxon>Halobacteria</taxon>
        <taxon>Halobacteriales</taxon>
        <taxon>Haloarculaceae</taxon>
        <taxon>Haloarcula</taxon>
    </lineage>
</organism>
<proteinExistence type="predicted"/>
<name>M0KWP8_9EURY</name>
<sequence length="131" mass="15377">MKMCKKRSEEDIPNTHFSKNELIDYFSNTLSITNPRPVASRMVAKCIRRWEYLDVITDIPASKDQINDGSKSYRFRSKFERPKRILLEGIDVYGNYEDMSVELQVKIEAMREILQDFYDDVGPQSPLDKFA</sequence>
<reference evidence="1 2" key="1">
    <citation type="journal article" date="2014" name="PLoS Genet.">
        <title>Phylogenetically driven sequencing of extremely halophilic archaea reveals strategies for static and dynamic osmo-response.</title>
        <authorList>
            <person name="Becker E.A."/>
            <person name="Seitzer P.M."/>
            <person name="Tritt A."/>
            <person name="Larsen D."/>
            <person name="Krusor M."/>
            <person name="Yao A.I."/>
            <person name="Wu D."/>
            <person name="Madern D."/>
            <person name="Eisen J.A."/>
            <person name="Darling A.E."/>
            <person name="Facciotti M.T."/>
        </authorList>
    </citation>
    <scope>NUCLEOTIDE SEQUENCE [LARGE SCALE GENOMIC DNA]</scope>
    <source>
        <strain evidence="1 2">JCM 13557</strain>
    </source>
</reference>
<comment type="caution">
    <text evidence="1">The sequence shown here is derived from an EMBL/GenBank/DDBJ whole genome shotgun (WGS) entry which is preliminary data.</text>
</comment>
<dbReference type="PATRIC" id="fig|1227452.3.peg.523"/>
<dbReference type="Proteomes" id="UP000011623">
    <property type="component" value="Unassembled WGS sequence"/>
</dbReference>
<dbReference type="AlphaFoldDB" id="M0KWP8"/>
<keyword evidence="2" id="KW-1185">Reference proteome</keyword>
<gene>
    <name evidence="1" type="ORF">C442_02581</name>
</gene>
<evidence type="ECO:0000313" key="1">
    <source>
        <dbReference type="EMBL" id="EMA25308.1"/>
    </source>
</evidence>
<protein>
    <submittedName>
        <fullName evidence="1">Uncharacterized protein</fullName>
    </submittedName>
</protein>
<evidence type="ECO:0000313" key="2">
    <source>
        <dbReference type="Proteomes" id="UP000011623"/>
    </source>
</evidence>
<dbReference type="EMBL" id="AOLW01000007">
    <property type="protein sequence ID" value="EMA25308.1"/>
    <property type="molecule type" value="Genomic_DNA"/>
</dbReference>
<accession>M0KWP8</accession>